<dbReference type="EMBL" id="JABCRI010000006">
    <property type="protein sequence ID" value="KAF8405622.1"/>
    <property type="molecule type" value="Genomic_DNA"/>
</dbReference>
<organism evidence="3 4">
    <name type="scientific">Tetracentron sinense</name>
    <name type="common">Spur-leaf</name>
    <dbReference type="NCBI Taxonomy" id="13715"/>
    <lineage>
        <taxon>Eukaryota</taxon>
        <taxon>Viridiplantae</taxon>
        <taxon>Streptophyta</taxon>
        <taxon>Embryophyta</taxon>
        <taxon>Tracheophyta</taxon>
        <taxon>Spermatophyta</taxon>
        <taxon>Magnoliopsida</taxon>
        <taxon>Trochodendrales</taxon>
        <taxon>Trochodendraceae</taxon>
        <taxon>Tetracentron</taxon>
    </lineage>
</organism>
<dbReference type="PANTHER" id="PTHR43899">
    <property type="entry name" value="RH59310P"/>
    <property type="match status" value="1"/>
</dbReference>
<dbReference type="GO" id="GO:0045703">
    <property type="term" value="F:ketoreductase activity"/>
    <property type="evidence" value="ECO:0007669"/>
    <property type="project" value="TreeGrafter"/>
</dbReference>
<dbReference type="Proteomes" id="UP000655225">
    <property type="component" value="Unassembled WGS sequence"/>
</dbReference>
<evidence type="ECO:0000256" key="1">
    <source>
        <dbReference type="ARBA" id="ARBA00006484"/>
    </source>
</evidence>
<proteinExistence type="inferred from homology"/>
<dbReference type="OrthoDB" id="5545019at2759"/>
<protein>
    <submittedName>
        <fullName evidence="3">Uncharacterized protein</fullName>
    </submittedName>
</protein>
<dbReference type="InterPro" id="IPR051019">
    <property type="entry name" value="VLCFA-Steroid_DH"/>
</dbReference>
<gene>
    <name evidence="3" type="ORF">HHK36_010529</name>
</gene>
<evidence type="ECO:0000313" key="4">
    <source>
        <dbReference type="Proteomes" id="UP000655225"/>
    </source>
</evidence>
<evidence type="ECO:0000313" key="3">
    <source>
        <dbReference type="EMBL" id="KAF8405622.1"/>
    </source>
</evidence>
<keyword evidence="2" id="KW-0560">Oxidoreductase</keyword>
<dbReference type="InterPro" id="IPR036291">
    <property type="entry name" value="NAD(P)-bd_dom_sf"/>
</dbReference>
<accession>A0A834ZNP6</accession>
<comment type="similarity">
    <text evidence="1">Belongs to the short-chain dehydrogenases/reductases (SDR) family.</text>
</comment>
<dbReference type="SUPFAM" id="SSF51735">
    <property type="entry name" value="NAD(P)-binding Rossmann-fold domains"/>
    <property type="match status" value="1"/>
</dbReference>
<evidence type="ECO:0000256" key="2">
    <source>
        <dbReference type="ARBA" id="ARBA00023002"/>
    </source>
</evidence>
<dbReference type="InterPro" id="IPR002347">
    <property type="entry name" value="SDR_fam"/>
</dbReference>
<dbReference type="AlphaFoldDB" id="A0A834ZNP6"/>
<keyword evidence="4" id="KW-1185">Reference proteome</keyword>
<dbReference type="GO" id="GO:0005783">
    <property type="term" value="C:endoplasmic reticulum"/>
    <property type="evidence" value="ECO:0007669"/>
    <property type="project" value="TreeGrafter"/>
</dbReference>
<dbReference type="PANTHER" id="PTHR43899:SF13">
    <property type="entry name" value="RH59310P"/>
    <property type="match status" value="1"/>
</dbReference>
<name>A0A834ZNP6_TETSI</name>
<dbReference type="Gene3D" id="3.40.50.720">
    <property type="entry name" value="NAD(P)-binding Rossmann-like Domain"/>
    <property type="match status" value="1"/>
</dbReference>
<reference evidence="3 4" key="1">
    <citation type="submission" date="2020-04" db="EMBL/GenBank/DDBJ databases">
        <title>Plant Genome Project.</title>
        <authorList>
            <person name="Zhang R.-G."/>
        </authorList>
    </citation>
    <scope>NUCLEOTIDE SEQUENCE [LARGE SCALE GENOMIC DNA]</scope>
    <source>
        <strain evidence="3">YNK0</strain>
        <tissue evidence="3">Leaf</tissue>
    </source>
</reference>
<dbReference type="Pfam" id="PF00106">
    <property type="entry name" value="adh_short"/>
    <property type="match status" value="1"/>
</dbReference>
<comment type="caution">
    <text evidence="3">The sequence shown here is derived from an EMBL/GenBank/DDBJ whole genome shotgun (WGS) entry which is preliminary data.</text>
</comment>
<sequence length="99" mass="11501">MIKLKEVAIERLDVRVFHEGDEELLNNLIKISVEGTRKVTHAILPCMLKRKRDAIEFWFGSCYCDSSDPLYAVYAATKAYVDQFSRFSYVEYNRSGIDL</sequence>